<keyword evidence="2" id="KW-0436">Ligase</keyword>
<organism evidence="11 13">
    <name type="scientific">Pyrodictium delaneyi</name>
    <dbReference type="NCBI Taxonomy" id="1273541"/>
    <lineage>
        <taxon>Archaea</taxon>
        <taxon>Thermoproteota</taxon>
        <taxon>Thermoprotei</taxon>
        <taxon>Desulfurococcales</taxon>
        <taxon>Pyrodictiaceae</taxon>
        <taxon>Pyrodictium</taxon>
    </lineage>
</organism>
<dbReference type="Pfam" id="PF13193">
    <property type="entry name" value="AMP-binding_C"/>
    <property type="match status" value="1"/>
</dbReference>
<dbReference type="InterPro" id="IPR045851">
    <property type="entry name" value="AMP-bd_C_sf"/>
</dbReference>
<evidence type="ECO:0000256" key="7">
    <source>
        <dbReference type="NCBIfam" id="TIGR02188"/>
    </source>
</evidence>
<comment type="function">
    <text evidence="6">Plays a role in the autotrophic CO(2) fixation pathway. Activates 3-hydroxypropionate to its CoA ester. Can also activate propionate, and to a lesser extent acrylate, acetate and butyrate.</text>
</comment>
<dbReference type="KEGG" id="pdl:Pyrde_0366"/>
<dbReference type="EMBL" id="NCQP01000007">
    <property type="protein sequence ID" value="OWJ53894.1"/>
    <property type="molecule type" value="Genomic_DNA"/>
</dbReference>
<keyword evidence="3" id="KW-0547">Nucleotide-binding</keyword>
<name>A0A0P0N1J0_9CREN</name>
<dbReference type="InterPro" id="IPR025110">
    <property type="entry name" value="AMP-bd_C"/>
</dbReference>
<evidence type="ECO:0000313" key="14">
    <source>
        <dbReference type="Proteomes" id="UP000196694"/>
    </source>
</evidence>
<dbReference type="InterPro" id="IPR032387">
    <property type="entry name" value="ACAS_N"/>
</dbReference>
<feature type="domain" description="AMP-binding enzyme C-terminal" evidence="9">
    <location>
        <begin position="538"/>
        <end position="616"/>
    </location>
</feature>
<proteinExistence type="inferred from homology"/>
<dbReference type="AlphaFoldDB" id="A0A0P0N1J0"/>
<dbReference type="GeneID" id="26098688"/>
<reference evidence="12 14" key="2">
    <citation type="submission" date="2017-05" db="EMBL/GenBank/DDBJ databases">
        <title>The draft genome of the hyperthermophilic archaeon 'Pyrodictium delaneyi strain Hulk', an iron and nitrate reducer, reveals the capacity for sulfate reduction.</title>
        <authorList>
            <person name="Demey L.M."/>
            <person name="Miller C."/>
            <person name="Manzella M."/>
            <person name="Reguera G."/>
            <person name="Kashefi K."/>
        </authorList>
    </citation>
    <scope>NUCLEOTIDE SEQUENCE [LARGE SCALE GENOMIC DNA]</scope>
    <source>
        <strain evidence="12 14">Hulk</strain>
    </source>
</reference>
<dbReference type="STRING" id="1273541.Pyrde_0366"/>
<dbReference type="InterPro" id="IPR020845">
    <property type="entry name" value="AMP-binding_CS"/>
</dbReference>
<dbReference type="GO" id="GO:0043427">
    <property type="term" value="P:carbon fixation by 3-hydroxypropionate cycle"/>
    <property type="evidence" value="ECO:0007669"/>
    <property type="project" value="UniProtKB-ARBA"/>
</dbReference>
<feature type="domain" description="Acetyl-coenzyme A synthetase N-terminal" evidence="10">
    <location>
        <begin position="22"/>
        <end position="74"/>
    </location>
</feature>
<dbReference type="PROSITE" id="PS00455">
    <property type="entry name" value="AMP_BINDING"/>
    <property type="match status" value="1"/>
</dbReference>
<keyword evidence="4" id="KW-0067">ATP-binding</keyword>
<protein>
    <recommendedName>
        <fullName evidence="7">Acetate--CoA ligase</fullName>
        <ecNumber evidence="7">6.2.1.1</ecNumber>
    </recommendedName>
</protein>
<evidence type="ECO:0000259" key="8">
    <source>
        <dbReference type="Pfam" id="PF00501"/>
    </source>
</evidence>
<evidence type="ECO:0000259" key="9">
    <source>
        <dbReference type="Pfam" id="PF13193"/>
    </source>
</evidence>
<dbReference type="Gene3D" id="3.30.300.30">
    <property type="match status" value="1"/>
</dbReference>
<dbReference type="PANTHER" id="PTHR24095:SF232">
    <property type="entry name" value="ACETYL-COENZYME A SYNTHETASE"/>
    <property type="match status" value="1"/>
</dbReference>
<dbReference type="GO" id="GO:0019427">
    <property type="term" value="P:acetyl-CoA biosynthetic process from acetate"/>
    <property type="evidence" value="ECO:0007669"/>
    <property type="project" value="UniProtKB-UniRule"/>
</dbReference>
<dbReference type="NCBIfam" id="NF001208">
    <property type="entry name" value="PRK00174.1"/>
    <property type="match status" value="1"/>
</dbReference>
<reference evidence="11 13" key="1">
    <citation type="submission" date="2015-10" db="EMBL/GenBank/DDBJ databases">
        <title>Complete genome sequence of hyperthermophilic archaeon Pyrodictium delaneyi Su06.</title>
        <authorList>
            <person name="Jung J.-H."/>
            <person name="Lin J."/>
            <person name="Holden J.F."/>
            <person name="Park C.-S."/>
        </authorList>
    </citation>
    <scope>NUCLEOTIDE SEQUENCE [LARGE SCALE GENOMIC DNA]</scope>
    <source>
        <strain evidence="11 13">Su06</strain>
    </source>
</reference>
<dbReference type="OrthoDB" id="371752at2157"/>
<dbReference type="Pfam" id="PF16177">
    <property type="entry name" value="ACAS_N"/>
    <property type="match status" value="1"/>
</dbReference>
<dbReference type="InterPro" id="IPR000873">
    <property type="entry name" value="AMP-dep_synth/lig_dom"/>
</dbReference>
<accession>A0A0P0N1J0</accession>
<comment type="catalytic activity">
    <reaction evidence="5">
        <text>3-hydroxypropanoate + ATP + CoA = 3-hydroxypropanoyl-CoA + AMP + diphosphate</text>
        <dbReference type="Rhea" id="RHEA:26534"/>
        <dbReference type="ChEBI" id="CHEBI:16510"/>
        <dbReference type="ChEBI" id="CHEBI:30616"/>
        <dbReference type="ChEBI" id="CHEBI:33019"/>
        <dbReference type="ChEBI" id="CHEBI:57287"/>
        <dbReference type="ChEBI" id="CHEBI:58528"/>
        <dbReference type="ChEBI" id="CHEBI:456215"/>
        <dbReference type="EC" id="6.2.1.36"/>
    </reaction>
</comment>
<feature type="domain" description="AMP-dependent synthetase/ligase" evidence="8">
    <location>
        <begin position="82"/>
        <end position="471"/>
    </location>
</feature>
<dbReference type="PANTHER" id="PTHR24095">
    <property type="entry name" value="ACETYL-COENZYME A SYNTHETASE"/>
    <property type="match status" value="1"/>
</dbReference>
<evidence type="ECO:0000313" key="13">
    <source>
        <dbReference type="Proteomes" id="UP000058613"/>
    </source>
</evidence>
<evidence type="ECO:0000256" key="6">
    <source>
        <dbReference type="ARBA" id="ARBA00059013"/>
    </source>
</evidence>
<dbReference type="NCBIfam" id="TIGR02188">
    <property type="entry name" value="Ac_CoA_lig_AcsA"/>
    <property type="match status" value="1"/>
</dbReference>
<dbReference type="Proteomes" id="UP000196694">
    <property type="component" value="Unassembled WGS sequence"/>
</dbReference>
<sequence>MATEQGLPFGEKYHPAIKKLMELRRESLENIEEFWDKRARALIWFKYWDKVLDDSNPPFFRWFVGGVTNITVNALDRWIETPVKNKVAYYWEGEPGDTRVLSYFELWREVNRFAKVLKDLGIKPDDRVVIYMPMIPELPIAMLAAARIGAIHSVVFSGFSPKALADRIVDAKAKLLITADGYYRRGKVINLKKNADEGVRLAEEQGVKVEKVLVVKRGGLDLDVNMVEGRDYWYDELVKNVPYNTYVPPEPRKSDDVLFILYSSGTTGKPKGIMHSVGGYMVWTYWSFKWTWDPRPDDVMWTAADIGWITGHTYIVYAPLMHGMTNVMYEGAPDYPQPDRVWEIVEKYRVTILYTSPTAIRLFRKYGDEWVKKHDLSSLRLLGSVGEPINPDVWKWYYEVVGGGKTPIVDTWWQTETGAAMIAPVPGIALVPLKPGSATFPLPGVDADVVNDKGEPTKPGEKGYLVIKRPWPGMLIGLWGDPQRYIRTYWQRFSKPDEGVWIYYPADYAVKDEDGYIWMLGRADEVLNVAGHRLGTTEIEDAILAHPAVAEAAVVGIPDPIKGEVPLAVVVLREGYKPSKELEEEIKQTVRKILSPIAVPKRVLFVNKLPKTRSGKIMRRLIKAVATGAPLGDVSTLEDEASVEEIKRAWEEFKKAIEEGERLLRESS</sequence>
<keyword evidence="14" id="KW-1185">Reference proteome</keyword>
<comment type="similarity">
    <text evidence="1">Belongs to the ATP-dependent AMP-binding enzyme family.</text>
</comment>
<dbReference type="GO" id="GO:0016208">
    <property type="term" value="F:AMP binding"/>
    <property type="evidence" value="ECO:0007669"/>
    <property type="project" value="InterPro"/>
</dbReference>
<evidence type="ECO:0000256" key="5">
    <source>
        <dbReference type="ARBA" id="ARBA00051214"/>
    </source>
</evidence>
<dbReference type="Pfam" id="PF00501">
    <property type="entry name" value="AMP-binding"/>
    <property type="match status" value="1"/>
</dbReference>
<dbReference type="SUPFAM" id="SSF56801">
    <property type="entry name" value="Acetyl-CoA synthetase-like"/>
    <property type="match status" value="1"/>
</dbReference>
<dbReference type="PATRIC" id="fig|1273541.4.peg.403"/>
<dbReference type="Proteomes" id="UP000058613">
    <property type="component" value="Chromosome"/>
</dbReference>
<dbReference type="InterPro" id="IPR042099">
    <property type="entry name" value="ANL_N_sf"/>
</dbReference>
<dbReference type="EMBL" id="CP013011">
    <property type="protein sequence ID" value="ALL00416.1"/>
    <property type="molecule type" value="Genomic_DNA"/>
</dbReference>
<dbReference type="GO" id="GO:0043955">
    <property type="term" value="F:3-hydroxypropionyl-CoA synthetase activity"/>
    <property type="evidence" value="ECO:0007669"/>
    <property type="project" value="UniProtKB-EC"/>
</dbReference>
<evidence type="ECO:0000256" key="3">
    <source>
        <dbReference type="ARBA" id="ARBA00022741"/>
    </source>
</evidence>
<evidence type="ECO:0000313" key="12">
    <source>
        <dbReference type="EMBL" id="OWJ53894.1"/>
    </source>
</evidence>
<dbReference type="FunFam" id="3.40.50.12780:FF:000001">
    <property type="entry name" value="Acetyl-coenzyme A synthetase"/>
    <property type="match status" value="1"/>
</dbReference>
<evidence type="ECO:0000313" key="11">
    <source>
        <dbReference type="EMBL" id="ALL00416.1"/>
    </source>
</evidence>
<dbReference type="RefSeq" id="WP_055407706.1">
    <property type="nucleotide sequence ID" value="NZ_CP013011.1"/>
</dbReference>
<evidence type="ECO:0000256" key="1">
    <source>
        <dbReference type="ARBA" id="ARBA00006432"/>
    </source>
</evidence>
<dbReference type="Gene3D" id="3.40.50.12780">
    <property type="entry name" value="N-terminal domain of ligase-like"/>
    <property type="match status" value="1"/>
</dbReference>
<dbReference type="GO" id="GO:0005524">
    <property type="term" value="F:ATP binding"/>
    <property type="evidence" value="ECO:0007669"/>
    <property type="project" value="UniProtKB-KW"/>
</dbReference>
<dbReference type="EC" id="6.2.1.1" evidence="7"/>
<evidence type="ECO:0000256" key="2">
    <source>
        <dbReference type="ARBA" id="ARBA00022598"/>
    </source>
</evidence>
<gene>
    <name evidence="12" type="ORF">Pdsh_08360</name>
    <name evidence="11" type="ORF">Pyrde_0366</name>
</gene>
<dbReference type="InterPro" id="IPR011904">
    <property type="entry name" value="Ac_CoA_lig"/>
</dbReference>
<dbReference type="GO" id="GO:0003987">
    <property type="term" value="F:acetate-CoA ligase activity"/>
    <property type="evidence" value="ECO:0007669"/>
    <property type="project" value="UniProtKB-UniRule"/>
</dbReference>
<evidence type="ECO:0000256" key="4">
    <source>
        <dbReference type="ARBA" id="ARBA00022840"/>
    </source>
</evidence>
<dbReference type="CDD" id="cd05966">
    <property type="entry name" value="ACS"/>
    <property type="match status" value="1"/>
</dbReference>
<evidence type="ECO:0000259" key="10">
    <source>
        <dbReference type="Pfam" id="PF16177"/>
    </source>
</evidence>